<dbReference type="Pfam" id="PF14378">
    <property type="entry name" value="PAP2_3"/>
    <property type="match status" value="1"/>
</dbReference>
<proteinExistence type="predicted"/>
<evidence type="ECO:0000313" key="8">
    <source>
        <dbReference type="Proteomes" id="UP000830167"/>
    </source>
</evidence>
<protein>
    <submittedName>
        <fullName evidence="7">Phosphatase PAP2 family protein</fullName>
    </submittedName>
</protein>
<gene>
    <name evidence="7" type="ORF">LSG31_21990</name>
</gene>
<dbReference type="SMART" id="SM00014">
    <property type="entry name" value="acidPPc"/>
    <property type="match status" value="1"/>
</dbReference>
<keyword evidence="3 5" id="KW-1133">Transmembrane helix</keyword>
<evidence type="ECO:0000256" key="4">
    <source>
        <dbReference type="ARBA" id="ARBA00023136"/>
    </source>
</evidence>
<dbReference type="InterPro" id="IPR036938">
    <property type="entry name" value="PAP2/HPO_sf"/>
</dbReference>
<name>A0ABY4CJN3_9BACL</name>
<dbReference type="PANTHER" id="PTHR31310:SF7">
    <property type="entry name" value="PA-PHOSPHATASE RELATED-FAMILY PROTEIN DDB_G0268928"/>
    <property type="match status" value="1"/>
</dbReference>
<feature type="transmembrane region" description="Helical" evidence="5">
    <location>
        <begin position="157"/>
        <end position="178"/>
    </location>
</feature>
<dbReference type="InterPro" id="IPR026841">
    <property type="entry name" value="Aur1/Ipt1"/>
</dbReference>
<evidence type="ECO:0000256" key="3">
    <source>
        <dbReference type="ARBA" id="ARBA00022989"/>
    </source>
</evidence>
<evidence type="ECO:0000256" key="2">
    <source>
        <dbReference type="ARBA" id="ARBA00022692"/>
    </source>
</evidence>
<sequence>MRHTLHKVFRSLWFLELYEIIGIVVTIIAVIAFFTTGTQLDQMRGIPGYHWQPVIWVYNVYKTFIPKSIVFGMIFLFLFFLVAKRPMRQFPQMIGTIVRVFLPFCLLLAVYRTLQFFIPLYDPHDKDNLLLRIDHWMFGVQPSIWLQTYIRPWLTDYMSFVYASWFPLIFITIVALLIKSRKGVSEFIATSLITFYIGYGTFVIVPAIGPVYTLANRYHVELNGTIISVIQNTIDTNMTIARDCFPSLHTGISIVMLVFIYRYWRPLAWVYGPLVISIIASTIYLRAHYVIDVIAGLLLSGITVVVCPKLVTAWDLYRNRKVQAQVQLTDVPEPHPAVQTAKVDPYNSLNV</sequence>
<evidence type="ECO:0000256" key="1">
    <source>
        <dbReference type="ARBA" id="ARBA00004141"/>
    </source>
</evidence>
<evidence type="ECO:0000313" key="7">
    <source>
        <dbReference type="EMBL" id="UOF90494.1"/>
    </source>
</evidence>
<organism evidence="7 8">
    <name type="scientific">Fodinisporobacter ferrooxydans</name>
    <dbReference type="NCBI Taxonomy" id="2901836"/>
    <lineage>
        <taxon>Bacteria</taxon>
        <taxon>Bacillati</taxon>
        <taxon>Bacillota</taxon>
        <taxon>Bacilli</taxon>
        <taxon>Bacillales</taxon>
        <taxon>Alicyclobacillaceae</taxon>
        <taxon>Fodinisporobacter</taxon>
    </lineage>
</organism>
<reference evidence="7" key="1">
    <citation type="submission" date="2021-12" db="EMBL/GenBank/DDBJ databases">
        <title>Alicyclobacillaceae gen. nov., sp. nov., isolated from chalcocite enrichment system.</title>
        <authorList>
            <person name="Jiang Z."/>
        </authorList>
    </citation>
    <scope>NUCLEOTIDE SEQUENCE</scope>
    <source>
        <strain evidence="7">MYW30-H2</strain>
    </source>
</reference>
<feature type="transmembrane region" description="Helical" evidence="5">
    <location>
        <begin position="187"/>
        <end position="208"/>
    </location>
</feature>
<feature type="transmembrane region" description="Helical" evidence="5">
    <location>
        <begin position="268"/>
        <end position="287"/>
    </location>
</feature>
<evidence type="ECO:0000256" key="5">
    <source>
        <dbReference type="SAM" id="Phobius"/>
    </source>
</evidence>
<keyword evidence="4 5" id="KW-0472">Membrane</keyword>
<dbReference type="SUPFAM" id="SSF48317">
    <property type="entry name" value="Acid phosphatase/Vanadium-dependent haloperoxidase"/>
    <property type="match status" value="1"/>
</dbReference>
<feature type="domain" description="Phosphatidic acid phosphatase type 2/haloperoxidase" evidence="6">
    <location>
        <begin position="190"/>
        <end position="308"/>
    </location>
</feature>
<comment type="subcellular location">
    <subcellularLocation>
        <location evidence="1">Membrane</location>
        <topology evidence="1">Multi-pass membrane protein</topology>
    </subcellularLocation>
</comment>
<dbReference type="InterPro" id="IPR052185">
    <property type="entry name" value="IPC_Synthase-Related"/>
</dbReference>
<feature type="transmembrane region" description="Helical" evidence="5">
    <location>
        <begin position="64"/>
        <end position="82"/>
    </location>
</feature>
<evidence type="ECO:0000259" key="6">
    <source>
        <dbReference type="SMART" id="SM00014"/>
    </source>
</evidence>
<dbReference type="Gene3D" id="1.20.144.10">
    <property type="entry name" value="Phosphatidic acid phosphatase type 2/haloperoxidase"/>
    <property type="match status" value="1"/>
</dbReference>
<accession>A0ABY4CJN3</accession>
<dbReference type="Proteomes" id="UP000830167">
    <property type="component" value="Chromosome"/>
</dbReference>
<keyword evidence="2 5" id="KW-0812">Transmembrane</keyword>
<dbReference type="PANTHER" id="PTHR31310">
    <property type="match status" value="1"/>
</dbReference>
<feature type="transmembrane region" description="Helical" evidence="5">
    <location>
        <begin position="12"/>
        <end position="34"/>
    </location>
</feature>
<feature type="transmembrane region" description="Helical" evidence="5">
    <location>
        <begin position="245"/>
        <end position="261"/>
    </location>
</feature>
<dbReference type="InterPro" id="IPR000326">
    <property type="entry name" value="PAP2/HPO"/>
</dbReference>
<feature type="transmembrane region" description="Helical" evidence="5">
    <location>
        <begin position="293"/>
        <end position="311"/>
    </location>
</feature>
<feature type="transmembrane region" description="Helical" evidence="5">
    <location>
        <begin position="94"/>
        <end position="114"/>
    </location>
</feature>
<dbReference type="EMBL" id="CP089291">
    <property type="protein sequence ID" value="UOF90494.1"/>
    <property type="molecule type" value="Genomic_DNA"/>
</dbReference>
<keyword evidence="8" id="KW-1185">Reference proteome</keyword>
<dbReference type="RefSeq" id="WP_347437190.1">
    <property type="nucleotide sequence ID" value="NZ_CP089291.1"/>
</dbReference>